<evidence type="ECO:0000313" key="2">
    <source>
        <dbReference type="Proteomes" id="UP000482800"/>
    </source>
</evidence>
<dbReference type="EMBL" id="BLPF01000002">
    <property type="protein sequence ID" value="GFJ82233.1"/>
    <property type="molecule type" value="Genomic_DNA"/>
</dbReference>
<comment type="caution">
    <text evidence="1">The sequence shown here is derived from an EMBL/GenBank/DDBJ whole genome shotgun (WGS) entry which is preliminary data.</text>
</comment>
<evidence type="ECO:0000313" key="1">
    <source>
        <dbReference type="EMBL" id="GFJ82233.1"/>
    </source>
</evidence>
<sequence length="99" mass="10137">MRGSCAASVTTYTSSPGIEITVAHRPGSTPICRTSSIPSQAASQTRSCSTSVTVAIGVSSAVAATSAIRWYSARIGRSSSPYRRTAASLAGSARRALSR</sequence>
<accession>A0A6V8KAG7</accession>
<keyword evidence="2" id="KW-1185">Reference proteome</keyword>
<dbReference type="Proteomes" id="UP000482800">
    <property type="component" value="Unassembled WGS sequence"/>
</dbReference>
<name>A0A6V8KAG7_9ACTN</name>
<dbReference type="AlphaFoldDB" id="A0A6V8KAG7"/>
<organism evidence="1 2">
    <name type="scientific">Phytohabitans houttuyneae</name>
    <dbReference type="NCBI Taxonomy" id="1076126"/>
    <lineage>
        <taxon>Bacteria</taxon>
        <taxon>Bacillati</taxon>
        <taxon>Actinomycetota</taxon>
        <taxon>Actinomycetes</taxon>
        <taxon>Micromonosporales</taxon>
        <taxon>Micromonosporaceae</taxon>
    </lineage>
</organism>
<protein>
    <submittedName>
        <fullName evidence="1">Uncharacterized protein</fullName>
    </submittedName>
</protein>
<proteinExistence type="predicted"/>
<reference evidence="1 2" key="2">
    <citation type="submission" date="2020-03" db="EMBL/GenBank/DDBJ databases">
        <authorList>
            <person name="Ichikawa N."/>
            <person name="Kimura A."/>
            <person name="Kitahashi Y."/>
            <person name="Uohara A."/>
        </authorList>
    </citation>
    <scope>NUCLEOTIDE SEQUENCE [LARGE SCALE GENOMIC DNA]</scope>
    <source>
        <strain evidence="1 2">NBRC 108639</strain>
    </source>
</reference>
<reference evidence="1 2" key="1">
    <citation type="submission" date="2020-03" db="EMBL/GenBank/DDBJ databases">
        <title>Whole genome shotgun sequence of Phytohabitans houttuyneae NBRC 108639.</title>
        <authorList>
            <person name="Komaki H."/>
            <person name="Tamura T."/>
        </authorList>
    </citation>
    <scope>NUCLEOTIDE SEQUENCE [LARGE SCALE GENOMIC DNA]</scope>
    <source>
        <strain evidence="1 2">NBRC 108639</strain>
    </source>
</reference>
<gene>
    <name evidence="1" type="ORF">Phou_064130</name>
</gene>